<evidence type="ECO:0000256" key="2">
    <source>
        <dbReference type="ARBA" id="ARBA00023015"/>
    </source>
</evidence>
<dbReference type="RefSeq" id="WP_315602634.1">
    <property type="nucleotide sequence ID" value="NZ_CP130318.1"/>
</dbReference>
<dbReference type="GO" id="GO:0003700">
    <property type="term" value="F:DNA-binding transcription factor activity"/>
    <property type="evidence" value="ECO:0007669"/>
    <property type="project" value="InterPro"/>
</dbReference>
<evidence type="ECO:0000256" key="1">
    <source>
        <dbReference type="ARBA" id="ARBA00009437"/>
    </source>
</evidence>
<evidence type="ECO:0000313" key="6">
    <source>
        <dbReference type="EMBL" id="WNQ08867.1"/>
    </source>
</evidence>
<dbReference type="InterPro" id="IPR000847">
    <property type="entry name" value="LysR_HTH_N"/>
</dbReference>
<dbReference type="Gene3D" id="1.10.10.10">
    <property type="entry name" value="Winged helix-like DNA-binding domain superfamily/Winged helix DNA-binding domain"/>
    <property type="match status" value="1"/>
</dbReference>
<dbReference type="GO" id="GO:0005829">
    <property type="term" value="C:cytosol"/>
    <property type="evidence" value="ECO:0007669"/>
    <property type="project" value="TreeGrafter"/>
</dbReference>
<evidence type="ECO:0000313" key="7">
    <source>
        <dbReference type="Proteomes" id="UP001305702"/>
    </source>
</evidence>
<dbReference type="EMBL" id="CP130318">
    <property type="protein sequence ID" value="WNQ08867.1"/>
    <property type="molecule type" value="Genomic_DNA"/>
</dbReference>
<keyword evidence="2" id="KW-0805">Transcription regulation</keyword>
<reference evidence="6 7" key="1">
    <citation type="submission" date="2022-02" db="EMBL/GenBank/DDBJ databases">
        <title>Paenibacillus sp. MBLB1776 Whole Genome Shotgun Sequencing.</title>
        <authorList>
            <person name="Hwang C.Y."/>
            <person name="Cho E.-S."/>
            <person name="Seo M.-J."/>
        </authorList>
    </citation>
    <scope>NUCLEOTIDE SEQUENCE [LARGE SCALE GENOMIC DNA]</scope>
    <source>
        <strain evidence="6 7">MBLB1776</strain>
    </source>
</reference>
<dbReference type="Pfam" id="PF00126">
    <property type="entry name" value="HTH_1"/>
    <property type="match status" value="1"/>
</dbReference>
<dbReference type="AlphaFoldDB" id="A0AA96LBH1"/>
<evidence type="ECO:0000259" key="5">
    <source>
        <dbReference type="PROSITE" id="PS50931"/>
    </source>
</evidence>
<dbReference type="Gene3D" id="3.40.190.290">
    <property type="match status" value="1"/>
</dbReference>
<dbReference type="CDD" id="cd08438">
    <property type="entry name" value="PBP2_CidR"/>
    <property type="match status" value="1"/>
</dbReference>
<dbReference type="InterPro" id="IPR005119">
    <property type="entry name" value="LysR_subst-bd"/>
</dbReference>
<dbReference type="PRINTS" id="PR00039">
    <property type="entry name" value="HTHLYSR"/>
</dbReference>
<dbReference type="PROSITE" id="PS50931">
    <property type="entry name" value="HTH_LYSR"/>
    <property type="match status" value="1"/>
</dbReference>
<dbReference type="InterPro" id="IPR036388">
    <property type="entry name" value="WH-like_DNA-bd_sf"/>
</dbReference>
<keyword evidence="7" id="KW-1185">Reference proteome</keyword>
<dbReference type="PANTHER" id="PTHR30419:SF8">
    <property type="entry name" value="NITROGEN ASSIMILATION TRANSCRIPTIONAL ACTIVATOR-RELATED"/>
    <property type="match status" value="1"/>
</dbReference>
<protein>
    <submittedName>
        <fullName evidence="6">LysR family transcriptional regulator</fullName>
    </submittedName>
</protein>
<keyword evidence="3" id="KW-0238">DNA-binding</keyword>
<comment type="similarity">
    <text evidence="1">Belongs to the LysR transcriptional regulatory family.</text>
</comment>
<dbReference type="PANTHER" id="PTHR30419">
    <property type="entry name" value="HTH-TYPE TRANSCRIPTIONAL REGULATOR YBHD"/>
    <property type="match status" value="1"/>
</dbReference>
<gene>
    <name evidence="6" type="ORF">MJA45_14525</name>
</gene>
<dbReference type="FunFam" id="1.10.10.10:FF:000001">
    <property type="entry name" value="LysR family transcriptional regulator"/>
    <property type="match status" value="1"/>
</dbReference>
<dbReference type="Proteomes" id="UP001305702">
    <property type="component" value="Chromosome"/>
</dbReference>
<name>A0AA96LBH1_9BACL</name>
<dbReference type="InterPro" id="IPR036390">
    <property type="entry name" value="WH_DNA-bd_sf"/>
</dbReference>
<dbReference type="InterPro" id="IPR050950">
    <property type="entry name" value="HTH-type_LysR_regulators"/>
</dbReference>
<dbReference type="SUPFAM" id="SSF46785">
    <property type="entry name" value="Winged helix' DNA-binding domain"/>
    <property type="match status" value="1"/>
</dbReference>
<organism evidence="6 7">
    <name type="scientific">Paenibacillus aurantius</name>
    <dbReference type="NCBI Taxonomy" id="2918900"/>
    <lineage>
        <taxon>Bacteria</taxon>
        <taxon>Bacillati</taxon>
        <taxon>Bacillota</taxon>
        <taxon>Bacilli</taxon>
        <taxon>Bacillales</taxon>
        <taxon>Paenibacillaceae</taxon>
        <taxon>Paenibacillus</taxon>
    </lineage>
</organism>
<proteinExistence type="inferred from homology"/>
<keyword evidence="4" id="KW-0804">Transcription</keyword>
<dbReference type="Pfam" id="PF03466">
    <property type="entry name" value="LysR_substrate"/>
    <property type="match status" value="1"/>
</dbReference>
<sequence length="297" mass="33497">MDIRDMNYVWEVARHGSFTKAAEALHVTQPTISKMIKRLEEELGVTLFLRTGKKAELTDAGKAVAAHAETMVSSFRSLKEELNDLTGFRKGSIRLGLPPMVGVSFFPEMMGRFGERYPGIAIRMVEDGSKKLENELRGGGLDVAVILLPTGDSALDGYVFVEESLQLVLSPLHPLADKESIRLAELAREPFILFREDFALNDRILAACREAGFEPRVAYESAQWDFISRMAAERLGVALLPTTICRQLDPGRIRVVPLNDPIIPWRLAMMWRKEGYLSFAAREWIRFSRERLQEIGT</sequence>
<feature type="domain" description="HTH lysR-type" evidence="5">
    <location>
        <begin position="1"/>
        <end position="58"/>
    </location>
</feature>
<evidence type="ECO:0000256" key="3">
    <source>
        <dbReference type="ARBA" id="ARBA00023125"/>
    </source>
</evidence>
<accession>A0AA96LBH1</accession>
<dbReference type="SUPFAM" id="SSF53850">
    <property type="entry name" value="Periplasmic binding protein-like II"/>
    <property type="match status" value="1"/>
</dbReference>
<dbReference type="GO" id="GO:0003677">
    <property type="term" value="F:DNA binding"/>
    <property type="evidence" value="ECO:0007669"/>
    <property type="project" value="UniProtKB-KW"/>
</dbReference>
<dbReference type="KEGG" id="paun:MJA45_14525"/>
<evidence type="ECO:0000256" key="4">
    <source>
        <dbReference type="ARBA" id="ARBA00023163"/>
    </source>
</evidence>